<dbReference type="InterPro" id="IPR036291">
    <property type="entry name" value="NAD(P)-bd_dom_sf"/>
</dbReference>
<dbReference type="Gene3D" id="3.40.50.720">
    <property type="entry name" value="NAD(P)-binding Rossmann-like Domain"/>
    <property type="match status" value="1"/>
</dbReference>
<dbReference type="InterPro" id="IPR050425">
    <property type="entry name" value="NAD(P)_dehydrat-like"/>
</dbReference>
<accession>A0A5E8BSW6</accession>
<gene>
    <name evidence="4" type="ORF">SAPINGB_P004128</name>
</gene>
<evidence type="ECO:0000256" key="1">
    <source>
        <dbReference type="ARBA" id="ARBA00023002"/>
    </source>
</evidence>
<keyword evidence="1" id="KW-0560">Oxidoreductase</keyword>
<dbReference type="PANTHER" id="PTHR10366">
    <property type="entry name" value="NAD DEPENDENT EPIMERASE/DEHYDRATASE"/>
    <property type="match status" value="1"/>
</dbReference>
<dbReference type="CDD" id="cd05227">
    <property type="entry name" value="AR_SDR_e"/>
    <property type="match status" value="1"/>
</dbReference>
<dbReference type="RefSeq" id="XP_031854734.1">
    <property type="nucleotide sequence ID" value="XM_031998843.1"/>
</dbReference>
<dbReference type="FunFam" id="3.40.50.720:FF:000191">
    <property type="entry name" value="Methylglyoxal reductase (NADPH-dependent)"/>
    <property type="match status" value="1"/>
</dbReference>
<evidence type="ECO:0000259" key="3">
    <source>
        <dbReference type="Pfam" id="PF01370"/>
    </source>
</evidence>
<dbReference type="AlphaFoldDB" id="A0A5E8BSW6"/>
<evidence type="ECO:0000313" key="5">
    <source>
        <dbReference type="Proteomes" id="UP000398389"/>
    </source>
</evidence>
<dbReference type="GeneID" id="43582943"/>
<dbReference type="PANTHER" id="PTHR10366:SF564">
    <property type="entry name" value="STEROL-4-ALPHA-CARBOXYLATE 3-DEHYDROGENASE, DECARBOXYLATING"/>
    <property type="match status" value="1"/>
</dbReference>
<dbReference type="Pfam" id="PF01370">
    <property type="entry name" value="Epimerase"/>
    <property type="match status" value="1"/>
</dbReference>
<comment type="similarity">
    <text evidence="2">Belongs to the NAD(P)-dependent epimerase/dehydratase family. Dihydroflavonol-4-reductase subfamily.</text>
</comment>
<evidence type="ECO:0000256" key="2">
    <source>
        <dbReference type="ARBA" id="ARBA00023445"/>
    </source>
</evidence>
<feature type="domain" description="NAD-dependent epimerase/dehydratase" evidence="3">
    <location>
        <begin position="6"/>
        <end position="258"/>
    </location>
</feature>
<dbReference type="OrthoDB" id="2735536at2759"/>
<keyword evidence="5" id="KW-1185">Reference proteome</keyword>
<reference evidence="4 5" key="1">
    <citation type="submission" date="2019-09" db="EMBL/GenBank/DDBJ databases">
        <authorList>
            <person name="Brejova B."/>
        </authorList>
    </citation>
    <scope>NUCLEOTIDE SEQUENCE [LARGE SCALE GENOMIC DNA]</scope>
</reference>
<dbReference type="InterPro" id="IPR001509">
    <property type="entry name" value="Epimerase_deHydtase"/>
</dbReference>
<dbReference type="SUPFAM" id="SSF51735">
    <property type="entry name" value="NAD(P)-binding Rossmann-fold domains"/>
    <property type="match status" value="1"/>
</dbReference>
<protein>
    <recommendedName>
        <fullName evidence="3">NAD-dependent epimerase/dehydratase domain-containing protein</fullName>
    </recommendedName>
</protein>
<dbReference type="EMBL" id="CABVLU010000003">
    <property type="protein sequence ID" value="VVT54543.1"/>
    <property type="molecule type" value="Genomic_DNA"/>
</dbReference>
<dbReference type="Proteomes" id="UP000398389">
    <property type="component" value="Unassembled WGS sequence"/>
</dbReference>
<sequence>MTHSKVLLTGASGFLGIYVLKTLFEHGYSVKATVRSKEKGDYLIATFPNKPLEIAIVEDIQEPDAFDEALKDTSITAVIHTASPFFSAKTDPVKELLDPAIKGTKNILRAIKTHAPQVTTVVITSSNAAINNVSKYYDHSFVHTEKTWADVTWDQAISDLNLTYRGSKTFAERAFWDFIAEEKPNFTGTTVNPTLIFGPLLQQVASPEAINTSNAFLWKFLIHSKPNDTTDTYSNNPDLWVDVRDVALAHVLPLEKPSLAGKRLFLTSDFYTVQTLLDIVNERVPALRGKIAIGQPGTGNKNVEKVYQYDNHVTNELLGIKYHTLDDTIVETVNSLLELKDNNA</sequence>
<name>A0A5E8BSW6_9ASCO</name>
<evidence type="ECO:0000313" key="4">
    <source>
        <dbReference type="EMBL" id="VVT54543.1"/>
    </source>
</evidence>
<organism evidence="4 5">
    <name type="scientific">Magnusiomyces paraingens</name>
    <dbReference type="NCBI Taxonomy" id="2606893"/>
    <lineage>
        <taxon>Eukaryota</taxon>
        <taxon>Fungi</taxon>
        <taxon>Dikarya</taxon>
        <taxon>Ascomycota</taxon>
        <taxon>Saccharomycotina</taxon>
        <taxon>Dipodascomycetes</taxon>
        <taxon>Dipodascales</taxon>
        <taxon>Dipodascaceae</taxon>
        <taxon>Magnusiomyces</taxon>
    </lineage>
</organism>
<dbReference type="GO" id="GO:0016616">
    <property type="term" value="F:oxidoreductase activity, acting on the CH-OH group of donors, NAD or NADP as acceptor"/>
    <property type="evidence" value="ECO:0007669"/>
    <property type="project" value="TreeGrafter"/>
</dbReference>
<proteinExistence type="inferred from homology"/>